<sequence length="174" mass="19641">MKPVKDRKKFLSDTPNYLRHQASGCLIRGGEIVSIYTLERDIDHLVQEPPVIMLRVVGDEELKKTLLYFRLYNNIQFLLVDAPVFAYEPILRCLQEKSDLPLSSKMLAYRRGDVVAASIIDLGSIVERLRTEGANSNIQGILNTKKATCLEQSQLKSFLSGLTQKCELDIRATG</sequence>
<name>A0A5N5WLU8_9EURO</name>
<reference evidence="1 2" key="1">
    <citation type="submission" date="2019-04" db="EMBL/GenBank/DDBJ databases">
        <title>Friends and foes A comparative genomics study of 23 Aspergillus species from section Flavi.</title>
        <authorList>
            <consortium name="DOE Joint Genome Institute"/>
            <person name="Kjaerbolling I."/>
            <person name="Vesth T."/>
            <person name="Frisvad J.C."/>
            <person name="Nybo J.L."/>
            <person name="Theobald S."/>
            <person name="Kildgaard S."/>
            <person name="Isbrandt T."/>
            <person name="Kuo A."/>
            <person name="Sato A."/>
            <person name="Lyhne E.K."/>
            <person name="Kogle M.E."/>
            <person name="Wiebenga A."/>
            <person name="Kun R.S."/>
            <person name="Lubbers R.J."/>
            <person name="Makela M.R."/>
            <person name="Barry K."/>
            <person name="Chovatia M."/>
            <person name="Clum A."/>
            <person name="Daum C."/>
            <person name="Haridas S."/>
            <person name="He G."/>
            <person name="LaButti K."/>
            <person name="Lipzen A."/>
            <person name="Mondo S."/>
            <person name="Riley R."/>
            <person name="Salamov A."/>
            <person name="Simmons B.A."/>
            <person name="Magnuson J.K."/>
            <person name="Henrissat B."/>
            <person name="Mortensen U.H."/>
            <person name="Larsen T.O."/>
            <person name="Devries R.P."/>
            <person name="Grigoriev I.V."/>
            <person name="Machida M."/>
            <person name="Baker S.E."/>
            <person name="Andersen M.R."/>
        </authorList>
    </citation>
    <scope>NUCLEOTIDE SEQUENCE [LARGE SCALE GENOMIC DNA]</scope>
    <source>
        <strain evidence="1 2">CBS 151.66</strain>
    </source>
</reference>
<dbReference type="EMBL" id="ML732337">
    <property type="protein sequence ID" value="KAB8069526.1"/>
    <property type="molecule type" value="Genomic_DNA"/>
</dbReference>
<evidence type="ECO:0000313" key="2">
    <source>
        <dbReference type="Proteomes" id="UP000326565"/>
    </source>
</evidence>
<gene>
    <name evidence="1" type="ORF">BDV29DRAFT_161355</name>
</gene>
<accession>A0A5N5WLU8</accession>
<dbReference type="AlphaFoldDB" id="A0A5N5WLU8"/>
<proteinExistence type="predicted"/>
<dbReference type="OrthoDB" id="4273119at2759"/>
<organism evidence="1 2">
    <name type="scientific">Aspergillus leporis</name>
    <dbReference type="NCBI Taxonomy" id="41062"/>
    <lineage>
        <taxon>Eukaryota</taxon>
        <taxon>Fungi</taxon>
        <taxon>Dikarya</taxon>
        <taxon>Ascomycota</taxon>
        <taxon>Pezizomycotina</taxon>
        <taxon>Eurotiomycetes</taxon>
        <taxon>Eurotiomycetidae</taxon>
        <taxon>Eurotiales</taxon>
        <taxon>Aspergillaceae</taxon>
        <taxon>Aspergillus</taxon>
        <taxon>Aspergillus subgen. Circumdati</taxon>
    </lineage>
</organism>
<protein>
    <submittedName>
        <fullName evidence="1">Uncharacterized protein</fullName>
    </submittedName>
</protein>
<keyword evidence="2" id="KW-1185">Reference proteome</keyword>
<dbReference type="Proteomes" id="UP000326565">
    <property type="component" value="Unassembled WGS sequence"/>
</dbReference>
<evidence type="ECO:0000313" key="1">
    <source>
        <dbReference type="EMBL" id="KAB8069526.1"/>
    </source>
</evidence>